<dbReference type="AlphaFoldDB" id="A0AAV3F2E2"/>
<organism evidence="1 2">
    <name type="scientific">Myroides odoratimimus CIP 101113</name>
    <dbReference type="NCBI Taxonomy" id="883154"/>
    <lineage>
        <taxon>Bacteria</taxon>
        <taxon>Pseudomonadati</taxon>
        <taxon>Bacteroidota</taxon>
        <taxon>Flavobacteriia</taxon>
        <taxon>Flavobacteriales</taxon>
        <taxon>Flavobacteriaceae</taxon>
        <taxon>Myroides</taxon>
    </lineage>
</organism>
<name>A0AAV3F2E2_9FLAO</name>
<comment type="caution">
    <text evidence="1">The sequence shown here is derived from an EMBL/GenBank/DDBJ whole genome shotgun (WGS) entry which is preliminary data.</text>
</comment>
<sequence length="127" mass="14896">MKILRKVLLSKSDYPISYYDDEVDFTFYTMNGWKETVVLSLSTSQPLKNLVEQQGISYESLAKQGIARLSDLSSKEKQYFYRYMIVEDLKYVDVKYLIVFGFVEHREYYDCQVFGVLEVEHKGGDPS</sequence>
<evidence type="ECO:0000313" key="2">
    <source>
        <dbReference type="Proteomes" id="UP000004834"/>
    </source>
</evidence>
<reference evidence="1 2" key="1">
    <citation type="submission" date="2011-11" db="EMBL/GenBank/DDBJ databases">
        <title>The Genome Sequence of Myroides odoratimimus CIP 101113.</title>
        <authorList>
            <person name="Earl A."/>
            <person name="Ward D."/>
            <person name="Feldgarden M."/>
            <person name="Gevers D."/>
            <person name="Huys G."/>
            <person name="Young S.K."/>
            <person name="Zeng Q."/>
            <person name="Gargeya S."/>
            <person name="Fitzgerald M."/>
            <person name="Haas B."/>
            <person name="Abouelleil A."/>
            <person name="Alvarado L."/>
            <person name="Arachchi H.M."/>
            <person name="Berlin A."/>
            <person name="Brown A."/>
            <person name="Chapman S.B."/>
            <person name="Chen Z."/>
            <person name="Dunbar C."/>
            <person name="Freedman E."/>
            <person name="Gearin G."/>
            <person name="Goldberg J."/>
            <person name="Griggs A."/>
            <person name="Gujja S."/>
            <person name="Heiman D."/>
            <person name="Howarth C."/>
            <person name="Larson L."/>
            <person name="Lui A."/>
            <person name="MacDonald P.J.P."/>
            <person name="Montmayeur A."/>
            <person name="Murphy C."/>
            <person name="Neiman D."/>
            <person name="Pearson M."/>
            <person name="Priest M."/>
            <person name="Roberts A."/>
            <person name="Saif S."/>
            <person name="Shea T."/>
            <person name="Shenoy N."/>
            <person name="Sisk P."/>
            <person name="Stolte C."/>
            <person name="Sykes S."/>
            <person name="Wortman J."/>
            <person name="Nusbaum C."/>
            <person name="Birren B."/>
        </authorList>
    </citation>
    <scope>NUCLEOTIDE SEQUENCE [LARGE SCALE GENOMIC DNA]</scope>
    <source>
        <strain evidence="1 2">CIP 101113</strain>
    </source>
</reference>
<proteinExistence type="predicted"/>
<dbReference type="RefSeq" id="WP_006263696.1">
    <property type="nucleotide sequence ID" value="NZ_JH590837.1"/>
</dbReference>
<evidence type="ECO:0000313" key="1">
    <source>
        <dbReference type="EMBL" id="EHO11415.1"/>
    </source>
</evidence>
<dbReference type="Proteomes" id="UP000004834">
    <property type="component" value="Unassembled WGS sequence"/>
</dbReference>
<dbReference type="EMBL" id="AGEE01000021">
    <property type="protein sequence ID" value="EHO11415.1"/>
    <property type="molecule type" value="Genomic_DNA"/>
</dbReference>
<gene>
    <name evidence="1" type="ORF">HMPREF9715_02066</name>
</gene>
<protein>
    <submittedName>
        <fullName evidence="1">Uncharacterized protein</fullName>
    </submittedName>
</protein>
<accession>A0AAV3F2E2</accession>